<keyword evidence="7" id="KW-0998">Cell outer membrane</keyword>
<comment type="caution">
    <text evidence="9">The sequence shown here is derived from an EMBL/GenBank/DDBJ whole genome shotgun (WGS) entry which is preliminary data.</text>
</comment>
<keyword evidence="4" id="KW-1134">Transmembrane beta strand</keyword>
<keyword evidence="8" id="KW-0732">Signal</keyword>
<evidence type="ECO:0000256" key="7">
    <source>
        <dbReference type="ARBA" id="ARBA00023237"/>
    </source>
</evidence>
<feature type="chain" id="PRO_5019720088" evidence="8">
    <location>
        <begin position="20"/>
        <end position="434"/>
    </location>
</feature>
<evidence type="ECO:0000256" key="6">
    <source>
        <dbReference type="ARBA" id="ARBA00023136"/>
    </source>
</evidence>
<reference evidence="9 10" key="1">
    <citation type="submission" date="2018-10" db="EMBL/GenBank/DDBJ databases">
        <title>Genomic Encyclopedia of Archaeal and Bacterial Type Strains, Phase II (KMG-II): from individual species to whole genera.</title>
        <authorList>
            <person name="Goeker M."/>
        </authorList>
    </citation>
    <scope>NUCLEOTIDE SEQUENCE [LARGE SCALE GENOMIC DNA]</scope>
    <source>
        <strain evidence="9 10">DSM 18602</strain>
    </source>
</reference>
<dbReference type="OrthoDB" id="9807719at2"/>
<dbReference type="SUPFAM" id="SSF56954">
    <property type="entry name" value="Outer membrane efflux proteins (OEP)"/>
    <property type="match status" value="1"/>
</dbReference>
<protein>
    <submittedName>
        <fullName evidence="9">Outer membrane protein TolC</fullName>
    </submittedName>
</protein>
<keyword evidence="6" id="KW-0472">Membrane</keyword>
<dbReference type="EMBL" id="RBKU01000001">
    <property type="protein sequence ID" value="RKR80758.1"/>
    <property type="molecule type" value="Genomic_DNA"/>
</dbReference>
<dbReference type="GO" id="GO:0015288">
    <property type="term" value="F:porin activity"/>
    <property type="evidence" value="ECO:0007669"/>
    <property type="project" value="TreeGrafter"/>
</dbReference>
<dbReference type="Gene3D" id="1.20.1600.10">
    <property type="entry name" value="Outer membrane efflux proteins (OEP)"/>
    <property type="match status" value="1"/>
</dbReference>
<keyword evidence="3" id="KW-0813">Transport</keyword>
<proteinExistence type="inferred from homology"/>
<name>A0A495IXG8_9SPHI</name>
<comment type="subcellular location">
    <subcellularLocation>
        <location evidence="1">Cell outer membrane</location>
    </subcellularLocation>
</comment>
<dbReference type="Proteomes" id="UP000268007">
    <property type="component" value="Unassembled WGS sequence"/>
</dbReference>
<keyword evidence="10" id="KW-1185">Reference proteome</keyword>
<dbReference type="PANTHER" id="PTHR30026">
    <property type="entry name" value="OUTER MEMBRANE PROTEIN TOLC"/>
    <property type="match status" value="1"/>
</dbReference>
<dbReference type="InterPro" id="IPR003423">
    <property type="entry name" value="OMP_efflux"/>
</dbReference>
<dbReference type="GO" id="GO:1990281">
    <property type="term" value="C:efflux pump complex"/>
    <property type="evidence" value="ECO:0007669"/>
    <property type="project" value="TreeGrafter"/>
</dbReference>
<dbReference type="AlphaFoldDB" id="A0A495IXG8"/>
<evidence type="ECO:0000256" key="4">
    <source>
        <dbReference type="ARBA" id="ARBA00022452"/>
    </source>
</evidence>
<keyword evidence="5" id="KW-0812">Transmembrane</keyword>
<comment type="similarity">
    <text evidence="2">Belongs to the outer membrane factor (OMF) (TC 1.B.17) family.</text>
</comment>
<feature type="signal peptide" evidence="8">
    <location>
        <begin position="1"/>
        <end position="19"/>
    </location>
</feature>
<sequence length="434" mass="47192">MKPFLFSIIFLFTLHAASAQQHPVSLEQSKQAALAYSNAIKNGELSINSAEAGVKSAKANYLPSVSGTGLALYGFKDIVPAIPGLLDKGINNVYTVGVTGTQSIYAGGKIMTSNQLAALKVEASKILARQSTDSVLLLTEQKYWNIVNLQEQSKTIKANENLLNSILKMQKDMLASGLIARNDLLKVKVQLSQLMVNKSKLNNGRMLALFDFSVYTGMPFDSLMVMQDTLNKATNPVLPGVKPDTALSNINSYRLLALQVKSSNLQTRLTKADNLPSLSVGMSASQLGSFNGAFSSSFTPLAFGTLSIPISESLWGGNRQKIKQRKISEQVAQNNLRDGSNQLQVGILKYWYDLKDALTQINYAKENLIQATENLKVNEDNYKAGLSAVSDVLDAQAAYQQADGTLTTAFTDFKVKKAAYDYSIGRISETKTSN</sequence>
<evidence type="ECO:0000256" key="2">
    <source>
        <dbReference type="ARBA" id="ARBA00007613"/>
    </source>
</evidence>
<evidence type="ECO:0000256" key="8">
    <source>
        <dbReference type="SAM" id="SignalP"/>
    </source>
</evidence>
<dbReference type="GO" id="GO:0015562">
    <property type="term" value="F:efflux transmembrane transporter activity"/>
    <property type="evidence" value="ECO:0007669"/>
    <property type="project" value="InterPro"/>
</dbReference>
<dbReference type="GO" id="GO:0009279">
    <property type="term" value="C:cell outer membrane"/>
    <property type="evidence" value="ECO:0007669"/>
    <property type="project" value="UniProtKB-SubCell"/>
</dbReference>
<dbReference type="PANTHER" id="PTHR30026:SF20">
    <property type="entry name" value="OUTER MEMBRANE PROTEIN TOLC"/>
    <property type="match status" value="1"/>
</dbReference>
<evidence type="ECO:0000256" key="1">
    <source>
        <dbReference type="ARBA" id="ARBA00004442"/>
    </source>
</evidence>
<accession>A0A495IXG8</accession>
<dbReference type="Pfam" id="PF02321">
    <property type="entry name" value="OEP"/>
    <property type="match status" value="2"/>
</dbReference>
<evidence type="ECO:0000256" key="5">
    <source>
        <dbReference type="ARBA" id="ARBA00022692"/>
    </source>
</evidence>
<evidence type="ECO:0000313" key="9">
    <source>
        <dbReference type="EMBL" id="RKR80758.1"/>
    </source>
</evidence>
<dbReference type="InterPro" id="IPR051906">
    <property type="entry name" value="TolC-like"/>
</dbReference>
<evidence type="ECO:0000256" key="3">
    <source>
        <dbReference type="ARBA" id="ARBA00022448"/>
    </source>
</evidence>
<evidence type="ECO:0000313" key="10">
    <source>
        <dbReference type="Proteomes" id="UP000268007"/>
    </source>
</evidence>
<dbReference type="RefSeq" id="WP_121196597.1">
    <property type="nucleotide sequence ID" value="NZ_RBKU01000001.1"/>
</dbReference>
<gene>
    <name evidence="9" type="ORF">BDD43_0892</name>
</gene>
<organism evidence="9 10">
    <name type="scientific">Mucilaginibacter gracilis</name>
    <dbReference type="NCBI Taxonomy" id="423350"/>
    <lineage>
        <taxon>Bacteria</taxon>
        <taxon>Pseudomonadati</taxon>
        <taxon>Bacteroidota</taxon>
        <taxon>Sphingobacteriia</taxon>
        <taxon>Sphingobacteriales</taxon>
        <taxon>Sphingobacteriaceae</taxon>
        <taxon>Mucilaginibacter</taxon>
    </lineage>
</organism>